<name>A0A0E3T7T6_9CAUD</name>
<dbReference type="KEGG" id="vg:26795092"/>
<keyword evidence="2" id="KW-1185">Reference proteome</keyword>
<dbReference type="GeneID" id="26795092"/>
<dbReference type="Proteomes" id="UP000033020">
    <property type="component" value="Segment"/>
</dbReference>
<dbReference type="RefSeq" id="YP_009223953.1">
    <property type="nucleotide sequence ID" value="NC_029074.1"/>
</dbReference>
<dbReference type="EMBL" id="KP790008">
    <property type="protein sequence ID" value="AKC02785.1"/>
    <property type="molecule type" value="Genomic_DNA"/>
</dbReference>
<evidence type="ECO:0000313" key="1">
    <source>
        <dbReference type="EMBL" id="AKC02785.1"/>
    </source>
</evidence>
<protein>
    <submittedName>
        <fullName evidence="1">Uncharacterized protein</fullName>
    </submittedName>
</protein>
<proteinExistence type="predicted"/>
<organism evidence="1 2">
    <name type="scientific">Gordonia phage GordTnk2</name>
    <dbReference type="NCBI Taxonomy" id="1622192"/>
    <lineage>
        <taxon>Viruses</taxon>
        <taxon>Duplodnaviria</taxon>
        <taxon>Heunggongvirae</taxon>
        <taxon>Uroviricota</taxon>
        <taxon>Caudoviricetes</taxon>
        <taxon>Gordtnkvirus</taxon>
        <taxon>Gordtnkvirus gordtnk2</taxon>
    </lineage>
</organism>
<accession>A0A0E3T7T6</accession>
<evidence type="ECO:0000313" key="2">
    <source>
        <dbReference type="Proteomes" id="UP000033020"/>
    </source>
</evidence>
<sequence>MSSFSDANISVHLSYKDGTVSKSLDFEAGTMEAAIKKFQNVLDDTVSALERLQD</sequence>
<gene>
    <name evidence="1" type="ORF">GordTnk2_45</name>
</gene>
<reference evidence="1 2" key="1">
    <citation type="journal article" date="2015" name="Sci. Rep.">
        <title>Bacteriophages of wastewater foaming-associated filamentous Gordonia reduce host levels in raw activated sludge.</title>
        <authorList>
            <person name="Liu M."/>
            <person name="Gill J.J."/>
            <person name="Young R."/>
            <person name="Summer E.J."/>
        </authorList>
    </citation>
    <scope>NUCLEOTIDE SEQUENCE [LARGE SCALE GENOMIC DNA]</scope>
</reference>